<dbReference type="Proteomes" id="UP000189670">
    <property type="component" value="Unassembled WGS sequence"/>
</dbReference>
<dbReference type="AlphaFoldDB" id="A0A1V1NSY6"/>
<accession>A0A1V1NSY6</accession>
<protein>
    <recommendedName>
        <fullName evidence="3">PEGA domain-containing protein</fullName>
    </recommendedName>
</protein>
<name>A0A1V1NSY6_9BACT</name>
<evidence type="ECO:0008006" key="3">
    <source>
        <dbReference type="Google" id="ProtNLM"/>
    </source>
</evidence>
<gene>
    <name evidence="1" type="ORF">OMM_13887</name>
</gene>
<sequence>ESPQDISGLNPGEIRIRVQKEGYKTVYQNTRITSGEINILSIILDPEITTGSLRVQPEDARIRIMNIREPFYQGIDLAPGKYHLEISKDGFKTHNEWVQILAGITNKFKIDLKKNHN</sequence>
<proteinExistence type="predicted"/>
<reference evidence="2" key="1">
    <citation type="submission" date="2012-11" db="EMBL/GenBank/DDBJ databases">
        <authorList>
            <person name="Lucero-Rivera Y.E."/>
            <person name="Tovar-Ramirez D."/>
        </authorList>
    </citation>
    <scope>NUCLEOTIDE SEQUENCE [LARGE SCALE GENOMIC DNA]</scope>
    <source>
        <strain evidence="2">Araruama</strain>
    </source>
</reference>
<evidence type="ECO:0000313" key="1">
    <source>
        <dbReference type="EMBL" id="ETR65673.1"/>
    </source>
</evidence>
<comment type="caution">
    <text evidence="1">The sequence shown here is derived from an EMBL/GenBank/DDBJ whole genome shotgun (WGS) entry which is preliminary data.</text>
</comment>
<evidence type="ECO:0000313" key="2">
    <source>
        <dbReference type="Proteomes" id="UP000189670"/>
    </source>
</evidence>
<organism evidence="1 2">
    <name type="scientific">Candidatus Magnetoglobus multicellularis str. Araruama</name>
    <dbReference type="NCBI Taxonomy" id="890399"/>
    <lineage>
        <taxon>Bacteria</taxon>
        <taxon>Pseudomonadati</taxon>
        <taxon>Thermodesulfobacteriota</taxon>
        <taxon>Desulfobacteria</taxon>
        <taxon>Desulfobacterales</taxon>
        <taxon>Desulfobacteraceae</taxon>
        <taxon>Candidatus Magnetoglobus</taxon>
    </lineage>
</organism>
<dbReference type="EMBL" id="ATBP01002600">
    <property type="protein sequence ID" value="ETR65673.1"/>
    <property type="molecule type" value="Genomic_DNA"/>
</dbReference>
<feature type="non-terminal residue" evidence="1">
    <location>
        <position position="1"/>
    </location>
</feature>